<proteinExistence type="predicted"/>
<dbReference type="Proteomes" id="UP000683360">
    <property type="component" value="Unassembled WGS sequence"/>
</dbReference>
<sequence>MAQPEGAFINTKGGIGKNKEADLVQEHAITNQKDFIRGLGANKTENGSRRASSSADIIHLIGDNVDHLLSIPKFTSSHAKKTSSKDLEIAINILMFKMARENAPKMLQHYKDQKHIEILQKKKDEAISKQQRKNDEIIKIKGDIDTYGGQWVLEKDMERALENLSMTQKVDAVKGQIKYQKVVLKKNPEDKNFLKFSVEGNKFTLNQLLLNWRKLANLTISCVTFSEHTASVADSACRTNEVNRNLRNDGYTNDAMVSGRYTDRNQLRRKCFDSAPFPLNSFEEAIAHFKSPPVVAISSITNLPDHQRISIRGEIARSWNLQRVQKTPTGVAADQYNYEASLHQSKVVEGEGLHDQWFLCWGQDFGQEFEGHGV</sequence>
<evidence type="ECO:0000313" key="2">
    <source>
        <dbReference type="Proteomes" id="UP000683360"/>
    </source>
</evidence>
<keyword evidence="2" id="KW-1185">Reference proteome</keyword>
<dbReference type="OrthoDB" id="10070324at2759"/>
<dbReference type="AlphaFoldDB" id="A0A8S3VFC5"/>
<comment type="caution">
    <text evidence="1">The sequence shown here is derived from an EMBL/GenBank/DDBJ whole genome shotgun (WGS) entry which is preliminary data.</text>
</comment>
<protein>
    <submittedName>
        <fullName evidence="1">Uncharacterized protein</fullName>
    </submittedName>
</protein>
<accession>A0A8S3VFC5</accession>
<gene>
    <name evidence="1" type="ORF">MEDL_66405</name>
</gene>
<organism evidence="1 2">
    <name type="scientific">Mytilus edulis</name>
    <name type="common">Blue mussel</name>
    <dbReference type="NCBI Taxonomy" id="6550"/>
    <lineage>
        <taxon>Eukaryota</taxon>
        <taxon>Metazoa</taxon>
        <taxon>Spiralia</taxon>
        <taxon>Lophotrochozoa</taxon>
        <taxon>Mollusca</taxon>
        <taxon>Bivalvia</taxon>
        <taxon>Autobranchia</taxon>
        <taxon>Pteriomorphia</taxon>
        <taxon>Mytilida</taxon>
        <taxon>Mytiloidea</taxon>
        <taxon>Mytilidae</taxon>
        <taxon>Mytilinae</taxon>
        <taxon>Mytilus</taxon>
    </lineage>
</organism>
<reference evidence="1" key="1">
    <citation type="submission" date="2021-03" db="EMBL/GenBank/DDBJ databases">
        <authorList>
            <person name="Bekaert M."/>
        </authorList>
    </citation>
    <scope>NUCLEOTIDE SEQUENCE</scope>
</reference>
<evidence type="ECO:0000313" key="1">
    <source>
        <dbReference type="EMBL" id="CAG2254946.1"/>
    </source>
</evidence>
<dbReference type="EMBL" id="CAJPWZ010003257">
    <property type="protein sequence ID" value="CAG2254946.1"/>
    <property type="molecule type" value="Genomic_DNA"/>
</dbReference>
<name>A0A8S3VFC5_MYTED</name>